<evidence type="ECO:0000256" key="6">
    <source>
        <dbReference type="SAM" id="MobiDB-lite"/>
    </source>
</evidence>
<gene>
    <name evidence="8" type="primary">LOC118428216</name>
</gene>
<protein>
    <submittedName>
        <fullName evidence="8">FUN14 domain-containing protein 1-like</fullName>
    </submittedName>
</protein>
<evidence type="ECO:0000313" key="7">
    <source>
        <dbReference type="Proteomes" id="UP000001554"/>
    </source>
</evidence>
<reference evidence="8" key="2">
    <citation type="submission" date="2025-08" db="UniProtKB">
        <authorList>
            <consortium name="RefSeq"/>
        </authorList>
    </citation>
    <scope>IDENTIFICATION</scope>
    <source>
        <strain evidence="8">S238N-H82</strain>
        <tissue evidence="8">Testes</tissue>
    </source>
</reference>
<accession>A0A9J7M3W1</accession>
<dbReference type="Pfam" id="PF04930">
    <property type="entry name" value="FUN14"/>
    <property type="match status" value="1"/>
</dbReference>
<dbReference type="OrthoDB" id="163794at2759"/>
<dbReference type="GO" id="GO:0005741">
    <property type="term" value="C:mitochondrial outer membrane"/>
    <property type="evidence" value="ECO:0000318"/>
    <property type="project" value="GO_Central"/>
</dbReference>
<sequence length="156" mass="16957">MSLPGSLPKMAERQQNGEERDEGFEILDLAEARRRGWLKDMFPKDLSAKSVGTQIAVGGVSGWCAGYLFSKVGKLAATAVGGGFLLLQIANHAGYVKINWKRVEKDMEKYKKEIGKQAEKAYPDVAQILQQAKTFMQENMVVAGGFAGGFLIGLAS</sequence>
<dbReference type="Proteomes" id="UP000001554">
    <property type="component" value="Chromosome 12"/>
</dbReference>
<evidence type="ECO:0000256" key="5">
    <source>
        <dbReference type="ARBA" id="ARBA00023136"/>
    </source>
</evidence>
<name>A0A9J7M3W1_BRAFL</name>
<dbReference type="OMA" id="AAPSFKM"/>
<proteinExistence type="inferred from homology"/>
<dbReference type="PANTHER" id="PTHR21346:SF0">
    <property type="entry name" value="RE45833P"/>
    <property type="match status" value="1"/>
</dbReference>
<feature type="region of interest" description="Disordered" evidence="6">
    <location>
        <begin position="1"/>
        <end position="20"/>
    </location>
</feature>
<dbReference type="AlphaFoldDB" id="A0A9J7M3W1"/>
<organism evidence="7 8">
    <name type="scientific">Branchiostoma floridae</name>
    <name type="common">Florida lancelet</name>
    <name type="synonym">Amphioxus</name>
    <dbReference type="NCBI Taxonomy" id="7739"/>
    <lineage>
        <taxon>Eukaryota</taxon>
        <taxon>Metazoa</taxon>
        <taxon>Chordata</taxon>
        <taxon>Cephalochordata</taxon>
        <taxon>Leptocardii</taxon>
        <taxon>Amphioxiformes</taxon>
        <taxon>Branchiostomatidae</taxon>
        <taxon>Branchiostoma</taxon>
    </lineage>
</organism>
<evidence type="ECO:0000256" key="2">
    <source>
        <dbReference type="ARBA" id="ARBA00009160"/>
    </source>
</evidence>
<evidence type="ECO:0000256" key="4">
    <source>
        <dbReference type="ARBA" id="ARBA00022989"/>
    </source>
</evidence>
<keyword evidence="5" id="KW-0472">Membrane</keyword>
<dbReference type="PANTHER" id="PTHR21346">
    <property type="entry name" value="FUN14 DOMAIN CONTAINING"/>
    <property type="match status" value="1"/>
</dbReference>
<keyword evidence="7" id="KW-1185">Reference proteome</keyword>
<evidence type="ECO:0000313" key="8">
    <source>
        <dbReference type="RefSeq" id="XP_035694117.1"/>
    </source>
</evidence>
<comment type="subcellular location">
    <subcellularLocation>
        <location evidence="1">Mitochondrion outer membrane</location>
        <topology evidence="1">Multi-pass membrane protein</topology>
    </subcellularLocation>
</comment>
<dbReference type="KEGG" id="bfo:118428216"/>
<dbReference type="GeneID" id="118428216"/>
<reference evidence="7" key="1">
    <citation type="journal article" date="2020" name="Nat. Ecol. Evol.">
        <title>Deeply conserved synteny resolves early events in vertebrate evolution.</title>
        <authorList>
            <person name="Simakov O."/>
            <person name="Marletaz F."/>
            <person name="Yue J.X."/>
            <person name="O'Connell B."/>
            <person name="Jenkins J."/>
            <person name="Brandt A."/>
            <person name="Calef R."/>
            <person name="Tung C.H."/>
            <person name="Huang T.K."/>
            <person name="Schmutz J."/>
            <person name="Satoh N."/>
            <person name="Yu J.K."/>
            <person name="Putnam N.H."/>
            <person name="Green R.E."/>
            <person name="Rokhsar D.S."/>
        </authorList>
    </citation>
    <scope>NUCLEOTIDE SEQUENCE [LARGE SCALE GENOMIC DNA]</scope>
    <source>
        <strain evidence="7">S238N-H82</strain>
    </source>
</reference>
<keyword evidence="3" id="KW-0812">Transmembrane</keyword>
<dbReference type="RefSeq" id="XP_035694117.1">
    <property type="nucleotide sequence ID" value="XM_035838224.1"/>
</dbReference>
<evidence type="ECO:0000256" key="1">
    <source>
        <dbReference type="ARBA" id="ARBA00004374"/>
    </source>
</evidence>
<evidence type="ECO:0000256" key="3">
    <source>
        <dbReference type="ARBA" id="ARBA00022692"/>
    </source>
</evidence>
<comment type="similarity">
    <text evidence="2">Belongs to the FUN14 family.</text>
</comment>
<keyword evidence="4" id="KW-1133">Transmembrane helix</keyword>
<dbReference type="InterPro" id="IPR007014">
    <property type="entry name" value="FUN14"/>
</dbReference>
<dbReference type="GO" id="GO:0000422">
    <property type="term" value="P:autophagy of mitochondrion"/>
    <property type="evidence" value="ECO:0000318"/>
    <property type="project" value="GO_Central"/>
</dbReference>